<gene>
    <name evidence="2" type="ORF">FGIG_07304</name>
</gene>
<dbReference type="AlphaFoldDB" id="A0A504Y8W8"/>
<evidence type="ECO:0000256" key="1">
    <source>
        <dbReference type="SAM" id="MobiDB-lite"/>
    </source>
</evidence>
<feature type="region of interest" description="Disordered" evidence="1">
    <location>
        <begin position="81"/>
        <end position="108"/>
    </location>
</feature>
<dbReference type="EMBL" id="SUNJ01013158">
    <property type="protein sequence ID" value="TPP57473.1"/>
    <property type="molecule type" value="Genomic_DNA"/>
</dbReference>
<name>A0A504Y8W8_FASGI</name>
<feature type="non-terminal residue" evidence="2">
    <location>
        <position position="1"/>
    </location>
</feature>
<keyword evidence="3" id="KW-1185">Reference proteome</keyword>
<evidence type="ECO:0000313" key="3">
    <source>
        <dbReference type="Proteomes" id="UP000316759"/>
    </source>
</evidence>
<protein>
    <submittedName>
        <fullName evidence="2">Uncharacterized protein</fullName>
    </submittedName>
</protein>
<organism evidence="2 3">
    <name type="scientific">Fasciola gigantica</name>
    <name type="common">Giant liver fluke</name>
    <dbReference type="NCBI Taxonomy" id="46835"/>
    <lineage>
        <taxon>Eukaryota</taxon>
        <taxon>Metazoa</taxon>
        <taxon>Spiralia</taxon>
        <taxon>Lophotrochozoa</taxon>
        <taxon>Platyhelminthes</taxon>
        <taxon>Trematoda</taxon>
        <taxon>Digenea</taxon>
        <taxon>Plagiorchiida</taxon>
        <taxon>Echinostomata</taxon>
        <taxon>Echinostomatoidea</taxon>
        <taxon>Fasciolidae</taxon>
        <taxon>Fasciola</taxon>
    </lineage>
</organism>
<sequence length="155" mass="17811">LIRIFTASPKYSAALLNISFERDIKEANRKYTLTSRLLLRSTYFPLVLFRQRSTPLDVIRLCFELLRDICHEHARLLRRDSNTRSTSSCNRDPSEAHTHARPTNTDVGAAYSGADPKHLIVARLNVLVLISKRVFLRLDEQHDLLQPVLGAIYRV</sequence>
<comment type="caution">
    <text evidence="2">The sequence shown here is derived from an EMBL/GenBank/DDBJ whole genome shotgun (WGS) entry which is preliminary data.</text>
</comment>
<proteinExistence type="predicted"/>
<dbReference type="OrthoDB" id="6258953at2759"/>
<evidence type="ECO:0000313" key="2">
    <source>
        <dbReference type="EMBL" id="TPP57473.1"/>
    </source>
</evidence>
<reference evidence="2 3" key="1">
    <citation type="submission" date="2019-04" db="EMBL/GenBank/DDBJ databases">
        <title>Annotation for the trematode Fasciola gigantica.</title>
        <authorList>
            <person name="Choi Y.-J."/>
        </authorList>
    </citation>
    <scope>NUCLEOTIDE SEQUENCE [LARGE SCALE GENOMIC DNA]</scope>
    <source>
        <strain evidence="2">Uganda_cow_1</strain>
    </source>
</reference>
<accession>A0A504Y8W8</accession>
<dbReference type="Proteomes" id="UP000316759">
    <property type="component" value="Unassembled WGS sequence"/>
</dbReference>